<feature type="transmembrane region" description="Helical" evidence="10">
    <location>
        <begin position="193"/>
        <end position="213"/>
    </location>
</feature>
<accession>A0A4P7SLL0</accession>
<keyword evidence="5" id="KW-0547">Nucleotide-binding</keyword>
<dbReference type="InterPro" id="IPR039421">
    <property type="entry name" value="Type_1_exporter"/>
</dbReference>
<dbReference type="InterPro" id="IPR003593">
    <property type="entry name" value="AAA+_ATPase"/>
</dbReference>
<dbReference type="Gene3D" id="3.40.50.300">
    <property type="entry name" value="P-loop containing nucleotide triphosphate hydrolases"/>
    <property type="match status" value="1"/>
</dbReference>
<feature type="transmembrane region" description="Helical" evidence="10">
    <location>
        <begin position="76"/>
        <end position="99"/>
    </location>
</feature>
<dbReference type="PROSITE" id="PS50893">
    <property type="entry name" value="ABC_TRANSPORTER_2"/>
    <property type="match status" value="1"/>
</dbReference>
<feature type="transmembrane region" description="Helical" evidence="10">
    <location>
        <begin position="219"/>
        <end position="239"/>
    </location>
</feature>
<protein>
    <submittedName>
        <fullName evidence="13">ABC transporter ATP-binding protein</fullName>
    </submittedName>
</protein>
<feature type="domain" description="ABC transmembrane type-1" evidence="12">
    <location>
        <begin position="77"/>
        <end position="364"/>
    </location>
</feature>
<evidence type="ECO:0000256" key="1">
    <source>
        <dbReference type="ARBA" id="ARBA00004651"/>
    </source>
</evidence>
<organism evidence="13 14">
    <name type="scientific">Cellulomonas shaoxiangyii</name>
    <dbReference type="NCBI Taxonomy" id="2566013"/>
    <lineage>
        <taxon>Bacteria</taxon>
        <taxon>Bacillati</taxon>
        <taxon>Actinomycetota</taxon>
        <taxon>Actinomycetes</taxon>
        <taxon>Micrococcales</taxon>
        <taxon>Cellulomonadaceae</taxon>
        <taxon>Cellulomonas</taxon>
    </lineage>
</organism>
<evidence type="ECO:0000256" key="5">
    <source>
        <dbReference type="ARBA" id="ARBA00022741"/>
    </source>
</evidence>
<dbReference type="Proteomes" id="UP000296469">
    <property type="component" value="Chromosome"/>
</dbReference>
<dbReference type="GO" id="GO:0034040">
    <property type="term" value="F:ATPase-coupled lipid transmembrane transporter activity"/>
    <property type="evidence" value="ECO:0007669"/>
    <property type="project" value="TreeGrafter"/>
</dbReference>
<evidence type="ECO:0000313" key="13">
    <source>
        <dbReference type="EMBL" id="QCB93463.1"/>
    </source>
</evidence>
<dbReference type="PANTHER" id="PTHR24221">
    <property type="entry name" value="ATP-BINDING CASSETTE SUB-FAMILY B"/>
    <property type="match status" value="1"/>
</dbReference>
<dbReference type="InterPro" id="IPR036640">
    <property type="entry name" value="ABC1_TM_sf"/>
</dbReference>
<evidence type="ECO:0000256" key="7">
    <source>
        <dbReference type="ARBA" id="ARBA00022989"/>
    </source>
</evidence>
<dbReference type="Pfam" id="PF00005">
    <property type="entry name" value="ABC_tran"/>
    <property type="match status" value="1"/>
</dbReference>
<evidence type="ECO:0000256" key="4">
    <source>
        <dbReference type="ARBA" id="ARBA00022692"/>
    </source>
</evidence>
<dbReference type="EMBL" id="CP039291">
    <property type="protein sequence ID" value="QCB93463.1"/>
    <property type="molecule type" value="Genomic_DNA"/>
</dbReference>
<dbReference type="AlphaFoldDB" id="A0A4P7SLL0"/>
<keyword evidence="4 10" id="KW-0812">Transmembrane</keyword>
<dbReference type="Pfam" id="PF00664">
    <property type="entry name" value="ABC_membrane"/>
    <property type="match status" value="1"/>
</dbReference>
<dbReference type="GO" id="GO:0005524">
    <property type="term" value="F:ATP binding"/>
    <property type="evidence" value="ECO:0007669"/>
    <property type="project" value="UniProtKB-KW"/>
</dbReference>
<reference evidence="13 14" key="1">
    <citation type="submission" date="2019-04" db="EMBL/GenBank/DDBJ databases">
        <title>Isolation and identification of Cellulomonas shaoxiangyii sp. Nov. isolated from feces of the Tibetan antelopes (Pantholops hodgsonii) in the Qinghai-Tibet plateau of China.</title>
        <authorList>
            <person name="Tian Z."/>
        </authorList>
    </citation>
    <scope>NUCLEOTIDE SEQUENCE [LARGE SCALE GENOMIC DNA]</scope>
    <source>
        <strain evidence="13 14">Z28</strain>
    </source>
</reference>
<evidence type="ECO:0000259" key="12">
    <source>
        <dbReference type="PROSITE" id="PS50929"/>
    </source>
</evidence>
<dbReference type="SMART" id="SM00382">
    <property type="entry name" value="AAA"/>
    <property type="match status" value="1"/>
</dbReference>
<dbReference type="GO" id="GO:0005886">
    <property type="term" value="C:plasma membrane"/>
    <property type="evidence" value="ECO:0007669"/>
    <property type="project" value="UniProtKB-SubCell"/>
</dbReference>
<evidence type="ECO:0000256" key="2">
    <source>
        <dbReference type="ARBA" id="ARBA00022448"/>
    </source>
</evidence>
<evidence type="ECO:0000256" key="3">
    <source>
        <dbReference type="ARBA" id="ARBA00022475"/>
    </source>
</evidence>
<keyword evidence="3" id="KW-1003">Cell membrane</keyword>
<keyword evidence="8 10" id="KW-0472">Membrane</keyword>
<dbReference type="InterPro" id="IPR027417">
    <property type="entry name" value="P-loop_NTPase"/>
</dbReference>
<proteinExistence type="predicted"/>
<dbReference type="InterPro" id="IPR003439">
    <property type="entry name" value="ABC_transporter-like_ATP-bd"/>
</dbReference>
<keyword evidence="7 10" id="KW-1133">Transmembrane helix</keyword>
<dbReference type="PANTHER" id="PTHR24221:SF654">
    <property type="entry name" value="ATP-BINDING CASSETTE SUB-FAMILY B MEMBER 6"/>
    <property type="match status" value="1"/>
</dbReference>
<keyword evidence="2" id="KW-0813">Transport</keyword>
<dbReference type="SUPFAM" id="SSF90123">
    <property type="entry name" value="ABC transporter transmembrane region"/>
    <property type="match status" value="1"/>
</dbReference>
<comment type="subcellular location">
    <subcellularLocation>
        <location evidence="1">Cell membrane</location>
        <topology evidence="1">Multi-pass membrane protein</topology>
    </subcellularLocation>
</comment>
<dbReference type="OrthoDB" id="9806127at2"/>
<dbReference type="InterPro" id="IPR011527">
    <property type="entry name" value="ABC1_TM_dom"/>
</dbReference>
<evidence type="ECO:0000256" key="10">
    <source>
        <dbReference type="SAM" id="Phobius"/>
    </source>
</evidence>
<dbReference type="PROSITE" id="PS50929">
    <property type="entry name" value="ABC_TM1F"/>
    <property type="match status" value="1"/>
</dbReference>
<dbReference type="Gene3D" id="1.20.1560.10">
    <property type="entry name" value="ABC transporter type 1, transmembrane domain"/>
    <property type="match status" value="1"/>
</dbReference>
<sequence length="687" mass="72563">MRARSRARSCHGSCHARASRARRPAHERIVAIPFPQECESVVPTRAPSTPAALQGSATRRSAALIWRGVRSQPRTYLLAVATSAVFGAATVAVSRVLAWATDAVVVPAIEGSAQAQGRIWVAGVALVIVALTLAVAVVFRRMFAGIGIADIQADHRRAVTRQYLRLPMTWHRRHPTGQLLSNAGSDVEAATGVFNPLPFALGVVVMIGVAAAALLRTDVWLAVAALVVLPLAVVANLVFQRRMTPAITRAQQLRAEVADIAHESFEAAALVKSLGTEDREEARFADRARALRDANVRVGVVRAVFDPVIDLLPNIGTLLVLLVGTQRVAAGAIGTGDVVGAAYLLTLLAVPVRAFGWVLGELPRGLVGHDRIARVLDAQGIAVDGGAPLPRTAGGAQVRLRGVTLRVPTVDGETELLHGVDLEVASGRTLAVVGATGAGKTTLVSLVPRLADPSAGVVEVDGRDVRTLAPADLAEQVAFVSQSTFVFEDTVRGNVTLADADDPDAPSDDAVWQALRTARVDDVVRALPGGLDAPLGERGANLSGGQRQRLALARALVRRPRVLVLDDATSAVDPRVERDILTGLRADGDAAVPTVLLVAYRMSSVLLADEVLHLDAGRVVDRGTHDELLARDPGYAALATAYQQESVRRERERADARAVEEDGAAPDAIEVAQDDDARDVRTGGGRR</sequence>
<gene>
    <name evidence="13" type="ORF">E5225_07725</name>
</gene>
<dbReference type="GO" id="GO:0140359">
    <property type="term" value="F:ABC-type transporter activity"/>
    <property type="evidence" value="ECO:0007669"/>
    <property type="project" value="InterPro"/>
</dbReference>
<dbReference type="GO" id="GO:0016887">
    <property type="term" value="F:ATP hydrolysis activity"/>
    <property type="evidence" value="ECO:0007669"/>
    <property type="project" value="InterPro"/>
</dbReference>
<dbReference type="FunFam" id="3.40.50.300:FF:000854">
    <property type="entry name" value="Multidrug ABC transporter ATP-binding protein"/>
    <property type="match status" value="1"/>
</dbReference>
<keyword evidence="6 13" id="KW-0067">ATP-binding</keyword>
<evidence type="ECO:0000313" key="14">
    <source>
        <dbReference type="Proteomes" id="UP000296469"/>
    </source>
</evidence>
<dbReference type="PROSITE" id="PS00211">
    <property type="entry name" value="ABC_TRANSPORTER_1"/>
    <property type="match status" value="1"/>
</dbReference>
<feature type="transmembrane region" description="Helical" evidence="10">
    <location>
        <begin position="119"/>
        <end position="139"/>
    </location>
</feature>
<feature type="domain" description="ABC transporter" evidence="11">
    <location>
        <begin position="398"/>
        <end position="641"/>
    </location>
</feature>
<evidence type="ECO:0000256" key="6">
    <source>
        <dbReference type="ARBA" id="ARBA00022840"/>
    </source>
</evidence>
<feature type="region of interest" description="Disordered" evidence="9">
    <location>
        <begin position="646"/>
        <end position="687"/>
    </location>
</feature>
<name>A0A4P7SLL0_9CELL</name>
<feature type="compositionally biased region" description="Basic and acidic residues" evidence="9">
    <location>
        <begin position="646"/>
        <end position="660"/>
    </location>
</feature>
<evidence type="ECO:0000256" key="9">
    <source>
        <dbReference type="SAM" id="MobiDB-lite"/>
    </source>
</evidence>
<evidence type="ECO:0000259" key="11">
    <source>
        <dbReference type="PROSITE" id="PS50893"/>
    </source>
</evidence>
<dbReference type="InterPro" id="IPR017871">
    <property type="entry name" value="ABC_transporter-like_CS"/>
</dbReference>
<keyword evidence="14" id="KW-1185">Reference proteome</keyword>
<dbReference type="SUPFAM" id="SSF52540">
    <property type="entry name" value="P-loop containing nucleoside triphosphate hydrolases"/>
    <property type="match status" value="1"/>
</dbReference>
<dbReference type="KEGG" id="celz:E5225_07725"/>
<evidence type="ECO:0000256" key="8">
    <source>
        <dbReference type="ARBA" id="ARBA00023136"/>
    </source>
</evidence>